<proteinExistence type="predicted"/>
<evidence type="ECO:0000313" key="2">
    <source>
        <dbReference type="Proteomes" id="UP001367508"/>
    </source>
</evidence>
<accession>A0AAN9JVB1</accession>
<keyword evidence="2" id="KW-1185">Reference proteome</keyword>
<reference evidence="1 2" key="1">
    <citation type="submission" date="2024-01" db="EMBL/GenBank/DDBJ databases">
        <title>The genomes of 5 underutilized Papilionoideae crops provide insights into root nodulation and disease resistanc.</title>
        <authorList>
            <person name="Jiang F."/>
        </authorList>
    </citation>
    <scope>NUCLEOTIDE SEQUENCE [LARGE SCALE GENOMIC DNA]</scope>
    <source>
        <strain evidence="1">LVBAO_FW01</strain>
        <tissue evidence="1">Leaves</tissue>
    </source>
</reference>
<name>A0AAN9JVB1_CANGL</name>
<protein>
    <submittedName>
        <fullName evidence="1">Uncharacterized protein</fullName>
    </submittedName>
</protein>
<dbReference type="Proteomes" id="UP001367508">
    <property type="component" value="Unassembled WGS sequence"/>
</dbReference>
<comment type="caution">
    <text evidence="1">The sequence shown here is derived from an EMBL/GenBank/DDBJ whole genome shotgun (WGS) entry which is preliminary data.</text>
</comment>
<sequence>MVTAHCVWDELLREPKWDLQFCMQRINKVKHQPKSVASIDSFARECGRKSAVVFNFFPLDDFGGLDNSIWKLELNLKTPGKPYVLFEQENGRKAFCID</sequence>
<dbReference type="EMBL" id="JAYMYQ010000011">
    <property type="protein sequence ID" value="KAK7304597.1"/>
    <property type="molecule type" value="Genomic_DNA"/>
</dbReference>
<dbReference type="AlphaFoldDB" id="A0AAN9JVB1"/>
<gene>
    <name evidence="1" type="ORF">VNO77_42480</name>
</gene>
<organism evidence="1 2">
    <name type="scientific">Canavalia gladiata</name>
    <name type="common">Sword bean</name>
    <name type="synonym">Dolichos gladiatus</name>
    <dbReference type="NCBI Taxonomy" id="3824"/>
    <lineage>
        <taxon>Eukaryota</taxon>
        <taxon>Viridiplantae</taxon>
        <taxon>Streptophyta</taxon>
        <taxon>Embryophyta</taxon>
        <taxon>Tracheophyta</taxon>
        <taxon>Spermatophyta</taxon>
        <taxon>Magnoliopsida</taxon>
        <taxon>eudicotyledons</taxon>
        <taxon>Gunneridae</taxon>
        <taxon>Pentapetalae</taxon>
        <taxon>rosids</taxon>
        <taxon>fabids</taxon>
        <taxon>Fabales</taxon>
        <taxon>Fabaceae</taxon>
        <taxon>Papilionoideae</taxon>
        <taxon>50 kb inversion clade</taxon>
        <taxon>NPAAA clade</taxon>
        <taxon>indigoferoid/millettioid clade</taxon>
        <taxon>Phaseoleae</taxon>
        <taxon>Canavalia</taxon>
    </lineage>
</organism>
<evidence type="ECO:0000313" key="1">
    <source>
        <dbReference type="EMBL" id="KAK7304597.1"/>
    </source>
</evidence>